<gene>
    <name evidence="13" type="ORF">BVER_03611c</name>
</gene>
<dbReference type="Gene3D" id="2.40.160.10">
    <property type="entry name" value="Porin"/>
    <property type="match status" value="1"/>
</dbReference>
<dbReference type="InterPro" id="IPR023614">
    <property type="entry name" value="Porin_dom_sf"/>
</dbReference>
<evidence type="ECO:0000256" key="7">
    <source>
        <dbReference type="ARBA" id="ARBA00023065"/>
    </source>
</evidence>
<dbReference type="PRINTS" id="PR00184">
    <property type="entry name" value="NEISSPPORIN"/>
</dbReference>
<organism evidence="13 14">
    <name type="scientific">Candidatus Burkholderia verschuerenii</name>
    <dbReference type="NCBI Taxonomy" id="242163"/>
    <lineage>
        <taxon>Bacteria</taxon>
        <taxon>Pseudomonadati</taxon>
        <taxon>Pseudomonadota</taxon>
        <taxon>Betaproteobacteria</taxon>
        <taxon>Burkholderiales</taxon>
        <taxon>Burkholderiaceae</taxon>
        <taxon>Burkholderia</taxon>
    </lineage>
</organism>
<evidence type="ECO:0000256" key="8">
    <source>
        <dbReference type="ARBA" id="ARBA00023114"/>
    </source>
</evidence>
<keyword evidence="3" id="KW-0813">Transport</keyword>
<keyword evidence="6 11" id="KW-0732">Signal</keyword>
<dbReference type="GO" id="GO:0009279">
    <property type="term" value="C:cell outer membrane"/>
    <property type="evidence" value="ECO:0007669"/>
    <property type="project" value="UniProtKB-SubCell"/>
</dbReference>
<dbReference type="Proteomes" id="UP000036959">
    <property type="component" value="Unassembled WGS sequence"/>
</dbReference>
<evidence type="ECO:0000256" key="6">
    <source>
        <dbReference type="ARBA" id="ARBA00022729"/>
    </source>
</evidence>
<evidence type="ECO:0000256" key="2">
    <source>
        <dbReference type="ARBA" id="ARBA00011233"/>
    </source>
</evidence>
<evidence type="ECO:0000256" key="10">
    <source>
        <dbReference type="ARBA" id="ARBA00023237"/>
    </source>
</evidence>
<dbReference type="SUPFAM" id="SSF56935">
    <property type="entry name" value="Porins"/>
    <property type="match status" value="1"/>
</dbReference>
<dbReference type="InterPro" id="IPR033900">
    <property type="entry name" value="Gram_neg_porin_domain"/>
</dbReference>
<evidence type="ECO:0000256" key="4">
    <source>
        <dbReference type="ARBA" id="ARBA00022452"/>
    </source>
</evidence>
<dbReference type="PATRIC" id="fig|242163.4.peg.5927"/>
<dbReference type="OrthoDB" id="8982743at2"/>
<dbReference type="RefSeq" id="WP_050453605.1">
    <property type="nucleotide sequence ID" value="NZ_LFJJ01000058.1"/>
</dbReference>
<keyword evidence="9" id="KW-0472">Membrane</keyword>
<dbReference type="Pfam" id="PF13609">
    <property type="entry name" value="Porin_4"/>
    <property type="match status" value="1"/>
</dbReference>
<keyword evidence="10" id="KW-0998">Cell outer membrane</keyword>
<keyword evidence="5" id="KW-0812">Transmembrane</keyword>
<evidence type="ECO:0000259" key="12">
    <source>
        <dbReference type="Pfam" id="PF13609"/>
    </source>
</evidence>
<reference evidence="14" key="1">
    <citation type="submission" date="2015-06" db="EMBL/GenBank/DDBJ databases">
        <title>Comparative genomics of Burkholderia leaf nodule symbionts.</title>
        <authorList>
            <person name="Carlier A."/>
            <person name="Eberl L."/>
            <person name="Pinto-Carbo M."/>
        </authorList>
    </citation>
    <scope>NUCLEOTIDE SEQUENCE [LARGE SCALE GENOMIC DNA]</scope>
    <source>
        <strain evidence="14">UZHbot4</strain>
    </source>
</reference>
<dbReference type="EMBL" id="LFJJ01000058">
    <property type="protein sequence ID" value="KND60523.1"/>
    <property type="molecule type" value="Genomic_DNA"/>
</dbReference>
<proteinExistence type="predicted"/>
<dbReference type="InterPro" id="IPR002299">
    <property type="entry name" value="Porin_Neis"/>
</dbReference>
<evidence type="ECO:0000313" key="14">
    <source>
        <dbReference type="Proteomes" id="UP000036959"/>
    </source>
</evidence>
<comment type="caution">
    <text evidence="13">The sequence shown here is derived from an EMBL/GenBank/DDBJ whole genome shotgun (WGS) entry which is preliminary data.</text>
</comment>
<name>A0A0L0MDW1_9BURK</name>
<accession>A0A0L0MDW1</accession>
<feature type="domain" description="Porin" evidence="12">
    <location>
        <begin position="11"/>
        <end position="343"/>
    </location>
</feature>
<comment type="subunit">
    <text evidence="2">Homotrimer.</text>
</comment>
<feature type="signal peptide" evidence="11">
    <location>
        <begin position="1"/>
        <end position="23"/>
    </location>
</feature>
<evidence type="ECO:0000256" key="1">
    <source>
        <dbReference type="ARBA" id="ARBA00004571"/>
    </source>
</evidence>
<keyword evidence="14" id="KW-1185">Reference proteome</keyword>
<keyword evidence="8" id="KW-0626">Porin</keyword>
<feature type="chain" id="PRO_5005544282" evidence="11">
    <location>
        <begin position="24"/>
        <end position="387"/>
    </location>
</feature>
<dbReference type="GO" id="GO:0006811">
    <property type="term" value="P:monoatomic ion transport"/>
    <property type="evidence" value="ECO:0007669"/>
    <property type="project" value="UniProtKB-KW"/>
</dbReference>
<dbReference type="GO" id="GO:0046930">
    <property type="term" value="C:pore complex"/>
    <property type="evidence" value="ECO:0007669"/>
    <property type="project" value="UniProtKB-KW"/>
</dbReference>
<dbReference type="AlphaFoldDB" id="A0A0L0MDW1"/>
<sequence>MKKNLIVAAVATLAAAFATAASAQSSVTLYGIVDAGLTFVNNVVDTNPTHTNMKTNYHGLTSGNLQESRWGMRGSEDLGGGMKAIFNLESGFSLNNGQADNRLFGRQAYVGLSSDAGTVTLGRQYDSVVDYLGPLSAAGTWGGTYFGHAFGNDNLNSNFSIANVMKFQSNNYSGFSFSGLYGFSNQAGGFADNRAYSLGAGYANGPFKFGAAYMQGNGVNSSATGAISGEQFASNFAAGNVHDRQRTFGAGGSYSYDAMTFGAVWTQSRLNNSDFQGYSNVFNNFEVNGRYLVTPALALGAAYTYSTNKVNAFGQSSDTVHFHQFGLQADYALSKRTDFHVEAVAQIAGGGADGYYPQAAIANNNGAFGPSSSSRQVLVNTGIRHRF</sequence>
<dbReference type="InterPro" id="IPR050298">
    <property type="entry name" value="Gram-neg_bact_OMP"/>
</dbReference>
<dbReference type="PANTHER" id="PTHR34501">
    <property type="entry name" value="PROTEIN YDDL-RELATED"/>
    <property type="match status" value="1"/>
</dbReference>
<keyword evidence="7" id="KW-0406">Ion transport</keyword>
<evidence type="ECO:0000256" key="3">
    <source>
        <dbReference type="ARBA" id="ARBA00022448"/>
    </source>
</evidence>
<evidence type="ECO:0000256" key="9">
    <source>
        <dbReference type="ARBA" id="ARBA00023136"/>
    </source>
</evidence>
<dbReference type="CDD" id="cd00342">
    <property type="entry name" value="gram_neg_porins"/>
    <property type="match status" value="1"/>
</dbReference>
<evidence type="ECO:0000256" key="5">
    <source>
        <dbReference type="ARBA" id="ARBA00022692"/>
    </source>
</evidence>
<dbReference type="GO" id="GO:0015288">
    <property type="term" value="F:porin activity"/>
    <property type="evidence" value="ECO:0007669"/>
    <property type="project" value="UniProtKB-KW"/>
</dbReference>
<evidence type="ECO:0000313" key="13">
    <source>
        <dbReference type="EMBL" id="KND60523.1"/>
    </source>
</evidence>
<protein>
    <submittedName>
        <fullName evidence="13">Outer membrane protein (Porin)</fullName>
    </submittedName>
</protein>
<keyword evidence="4" id="KW-1134">Transmembrane beta strand</keyword>
<evidence type="ECO:0000256" key="11">
    <source>
        <dbReference type="SAM" id="SignalP"/>
    </source>
</evidence>
<dbReference type="PANTHER" id="PTHR34501:SF9">
    <property type="entry name" value="MAJOR OUTER MEMBRANE PROTEIN P.IA"/>
    <property type="match status" value="1"/>
</dbReference>
<comment type="subcellular location">
    <subcellularLocation>
        <location evidence="1">Cell outer membrane</location>
        <topology evidence="1">Multi-pass membrane protein</topology>
    </subcellularLocation>
</comment>